<organism evidence="3 4">
    <name type="scientific">Carbonactinospora thermoautotrophica</name>
    <dbReference type="NCBI Taxonomy" id="1469144"/>
    <lineage>
        <taxon>Bacteria</taxon>
        <taxon>Bacillati</taxon>
        <taxon>Actinomycetota</taxon>
        <taxon>Actinomycetes</taxon>
        <taxon>Kitasatosporales</taxon>
        <taxon>Carbonactinosporaceae</taxon>
        <taxon>Carbonactinospora</taxon>
    </lineage>
</organism>
<dbReference type="InterPro" id="IPR036165">
    <property type="entry name" value="YefM-like_sf"/>
</dbReference>
<dbReference type="Proteomes" id="UP000070598">
    <property type="component" value="Unassembled WGS sequence"/>
</dbReference>
<protein>
    <recommendedName>
        <fullName evidence="6">Antitoxin</fullName>
    </recommendedName>
</protein>
<evidence type="ECO:0000313" key="4">
    <source>
        <dbReference type="Proteomes" id="UP000070598"/>
    </source>
</evidence>
<accession>A0A132NKN8</accession>
<evidence type="ECO:0000313" key="5">
    <source>
        <dbReference type="Proteomes" id="UP000070659"/>
    </source>
</evidence>
<dbReference type="SUPFAM" id="SSF143120">
    <property type="entry name" value="YefM-like"/>
    <property type="match status" value="1"/>
</dbReference>
<comment type="caution">
    <text evidence="3">The sequence shown here is derived from an EMBL/GenBank/DDBJ whole genome shotgun (WGS) entry which is preliminary data.</text>
</comment>
<evidence type="ECO:0008006" key="6">
    <source>
        <dbReference type="Google" id="ProtNLM"/>
    </source>
</evidence>
<dbReference type="PATRIC" id="fig|1469144.8.peg.4883"/>
<dbReference type="EMBL" id="JYIJ01000012">
    <property type="protein sequence ID" value="KWX05318.1"/>
    <property type="molecule type" value="Genomic_DNA"/>
</dbReference>
<dbReference type="Gene3D" id="3.40.1620.10">
    <property type="entry name" value="YefM-like domain"/>
    <property type="match status" value="1"/>
</dbReference>
<evidence type="ECO:0000256" key="1">
    <source>
        <dbReference type="ARBA" id="ARBA00009981"/>
    </source>
</evidence>
<name>A0A132NKN8_9ACTN</name>
<gene>
    <name evidence="2" type="ORF">TH66_03550</name>
    <name evidence="3" type="ORF">TR74_04745</name>
</gene>
<sequence length="60" mass="6549">MHGCVAEEKSFREVRDKLADVIHTASVYGQITDITNRGRRVAAVVPVPVAETAENQAERG</sequence>
<dbReference type="EMBL" id="JYIK01000565">
    <property type="protein sequence ID" value="KWX10252.1"/>
    <property type="molecule type" value="Genomic_DNA"/>
</dbReference>
<dbReference type="AlphaFoldDB" id="A0A132NKN8"/>
<evidence type="ECO:0000313" key="3">
    <source>
        <dbReference type="EMBL" id="KWX10252.1"/>
    </source>
</evidence>
<proteinExistence type="inferred from homology"/>
<dbReference type="Proteomes" id="UP000070659">
    <property type="component" value="Unassembled WGS sequence"/>
</dbReference>
<reference evidence="3 5" key="1">
    <citation type="submission" date="2015-02" db="EMBL/GenBank/DDBJ databases">
        <title>Physiological reanalysis, assessment of diazotrophy, and genome sequences of multiple isolates of Streptomyces thermoautotrophicus.</title>
        <authorList>
            <person name="MacKellar D.C."/>
            <person name="Lieber L."/>
            <person name="Norman J."/>
            <person name="Bolger A."/>
            <person name="Tobin C."/>
            <person name="Murray J.W."/>
            <person name="Prell J."/>
        </authorList>
    </citation>
    <scope>NUCLEOTIDE SEQUENCE [LARGE SCALE GENOMIC DNA]</scope>
    <source>
        <strain evidence="3 5">UBT1</strain>
    </source>
</reference>
<reference evidence="4" key="2">
    <citation type="submission" date="2015-02" db="EMBL/GenBank/DDBJ databases">
        <title>Physiological reanalysis, assessment of diazotrophy, and genome sequences of multiple isolates of Streptomyces thermoautotrophicus.</title>
        <authorList>
            <person name="MacKellar D.C."/>
            <person name="Lieber L."/>
            <person name="Norman J."/>
            <person name="Bolger A."/>
            <person name="Tobin C."/>
            <person name="Murray J.W."/>
            <person name="Friesen M."/>
            <person name="Prell J."/>
        </authorList>
    </citation>
    <scope>NUCLEOTIDE SEQUENCE [LARGE SCALE GENOMIC DNA]</scope>
    <source>
        <strain evidence="4">UBT1</strain>
    </source>
</reference>
<evidence type="ECO:0000313" key="2">
    <source>
        <dbReference type="EMBL" id="KWX05318.1"/>
    </source>
</evidence>
<comment type="similarity">
    <text evidence="1">Belongs to the phD/YefM antitoxin family.</text>
</comment>